<dbReference type="Gene3D" id="3.40.50.12780">
    <property type="entry name" value="N-terminal domain of ligase-like"/>
    <property type="match status" value="1"/>
</dbReference>
<dbReference type="InterPro" id="IPR020845">
    <property type="entry name" value="AMP-binding_CS"/>
</dbReference>
<dbReference type="InterPro" id="IPR042099">
    <property type="entry name" value="ANL_N_sf"/>
</dbReference>
<accession>A0A4P9XL27</accession>
<dbReference type="PROSITE" id="PS00455">
    <property type="entry name" value="AMP_BINDING"/>
    <property type="match status" value="1"/>
</dbReference>
<keyword evidence="2" id="KW-0436">Ligase</keyword>
<evidence type="ECO:0000313" key="7">
    <source>
        <dbReference type="EMBL" id="RKP06544.1"/>
    </source>
</evidence>
<dbReference type="GO" id="GO:0005524">
    <property type="term" value="F:ATP binding"/>
    <property type="evidence" value="ECO:0007669"/>
    <property type="project" value="UniProtKB-KW"/>
</dbReference>
<evidence type="ECO:0000256" key="2">
    <source>
        <dbReference type="ARBA" id="ARBA00022598"/>
    </source>
</evidence>
<evidence type="ECO:0000313" key="8">
    <source>
        <dbReference type="Proteomes" id="UP000271241"/>
    </source>
</evidence>
<dbReference type="Pfam" id="PF00501">
    <property type="entry name" value="AMP-binding"/>
    <property type="match status" value="1"/>
</dbReference>
<keyword evidence="3" id="KW-0547">Nucleotide-binding</keyword>
<dbReference type="PANTHER" id="PTHR43272:SF83">
    <property type="entry name" value="ACYL-COA SYNTHETASE LONG-CHAIN, ISOFORM J"/>
    <property type="match status" value="1"/>
</dbReference>
<comment type="catalytic activity">
    <reaction evidence="5">
        <text>a long-chain fatty acid + ATP + CoA = a long-chain fatty acyl-CoA + AMP + diphosphate</text>
        <dbReference type="Rhea" id="RHEA:15421"/>
        <dbReference type="ChEBI" id="CHEBI:30616"/>
        <dbReference type="ChEBI" id="CHEBI:33019"/>
        <dbReference type="ChEBI" id="CHEBI:57287"/>
        <dbReference type="ChEBI" id="CHEBI:57560"/>
        <dbReference type="ChEBI" id="CHEBI:83139"/>
        <dbReference type="ChEBI" id="CHEBI:456215"/>
        <dbReference type="EC" id="6.2.1.3"/>
    </reaction>
</comment>
<organism evidence="7 8">
    <name type="scientific">Thamnocephalis sphaerospora</name>
    <dbReference type="NCBI Taxonomy" id="78915"/>
    <lineage>
        <taxon>Eukaryota</taxon>
        <taxon>Fungi</taxon>
        <taxon>Fungi incertae sedis</taxon>
        <taxon>Zoopagomycota</taxon>
        <taxon>Zoopagomycotina</taxon>
        <taxon>Zoopagomycetes</taxon>
        <taxon>Zoopagales</taxon>
        <taxon>Sigmoideomycetaceae</taxon>
        <taxon>Thamnocephalis</taxon>
    </lineage>
</organism>
<evidence type="ECO:0000256" key="3">
    <source>
        <dbReference type="ARBA" id="ARBA00022741"/>
    </source>
</evidence>
<gene>
    <name evidence="7" type="ORF">THASP1DRAFT_31648</name>
</gene>
<protein>
    <recommendedName>
        <fullName evidence="6">AMP-dependent synthetase/ligase domain-containing protein</fullName>
    </recommendedName>
</protein>
<keyword evidence="4" id="KW-0067">ATP-binding</keyword>
<dbReference type="GO" id="GO:0004467">
    <property type="term" value="F:long-chain fatty acid-CoA ligase activity"/>
    <property type="evidence" value="ECO:0007669"/>
    <property type="project" value="UniProtKB-EC"/>
</dbReference>
<dbReference type="GO" id="GO:0005783">
    <property type="term" value="C:endoplasmic reticulum"/>
    <property type="evidence" value="ECO:0007669"/>
    <property type="project" value="TreeGrafter"/>
</dbReference>
<dbReference type="GO" id="GO:0035336">
    <property type="term" value="P:long-chain fatty-acyl-CoA metabolic process"/>
    <property type="evidence" value="ECO:0007669"/>
    <property type="project" value="TreeGrafter"/>
</dbReference>
<keyword evidence="8" id="KW-1185">Reference proteome</keyword>
<dbReference type="GO" id="GO:0005811">
    <property type="term" value="C:lipid droplet"/>
    <property type="evidence" value="ECO:0007669"/>
    <property type="project" value="TreeGrafter"/>
</dbReference>
<proteinExistence type="inferred from homology"/>
<dbReference type="OrthoDB" id="1700726at2759"/>
<dbReference type="InterPro" id="IPR000873">
    <property type="entry name" value="AMP-dep_synth/lig_dom"/>
</dbReference>
<reference evidence="8" key="1">
    <citation type="journal article" date="2018" name="Nat. Microbiol.">
        <title>Leveraging single-cell genomics to expand the fungal tree of life.</title>
        <authorList>
            <person name="Ahrendt S.R."/>
            <person name="Quandt C.A."/>
            <person name="Ciobanu D."/>
            <person name="Clum A."/>
            <person name="Salamov A."/>
            <person name="Andreopoulos B."/>
            <person name="Cheng J.F."/>
            <person name="Woyke T."/>
            <person name="Pelin A."/>
            <person name="Henrissat B."/>
            <person name="Reynolds N.K."/>
            <person name="Benny G.L."/>
            <person name="Smith M.E."/>
            <person name="James T.Y."/>
            <person name="Grigoriev I.V."/>
        </authorList>
    </citation>
    <scope>NUCLEOTIDE SEQUENCE [LARGE SCALE GENOMIC DNA]</scope>
    <source>
        <strain evidence="8">RSA 1356</strain>
    </source>
</reference>
<dbReference type="Proteomes" id="UP000271241">
    <property type="component" value="Unassembled WGS sequence"/>
</dbReference>
<dbReference type="GO" id="GO:0005886">
    <property type="term" value="C:plasma membrane"/>
    <property type="evidence" value="ECO:0007669"/>
    <property type="project" value="TreeGrafter"/>
</dbReference>
<evidence type="ECO:0000256" key="4">
    <source>
        <dbReference type="ARBA" id="ARBA00022840"/>
    </source>
</evidence>
<dbReference type="SUPFAM" id="SSF56801">
    <property type="entry name" value="Acetyl-CoA synthetase-like"/>
    <property type="match status" value="1"/>
</dbReference>
<dbReference type="EMBL" id="KZ992862">
    <property type="protein sequence ID" value="RKP06544.1"/>
    <property type="molecule type" value="Genomic_DNA"/>
</dbReference>
<evidence type="ECO:0000259" key="6">
    <source>
        <dbReference type="Pfam" id="PF00501"/>
    </source>
</evidence>
<evidence type="ECO:0000256" key="5">
    <source>
        <dbReference type="ARBA" id="ARBA00036813"/>
    </source>
</evidence>
<dbReference type="AlphaFoldDB" id="A0A4P9XL27"/>
<dbReference type="STRING" id="78915.A0A4P9XL27"/>
<sequence length="626" mass="69192">MNYVAEKYESRPMFGTRALDAIIEEEKEVERNGKKEIKKWKFFQLGPFAWQSYREVEKRTKRVGAGIRARLDAKPGDRLIIFNSTSADWMIMAHGCFSQSLTIATAYDTLGEDGLLHALNETESIALFAHADLLPVVQRLGERAKFLRYVIYNGELKGKVPTIPNVEFIRMSELEAAGAEVLDSTPPVPPKPSDIACIMYTSGTTGNPKGVLLSHRNLISAVAGTGTMLEHHLAERDVILAYLPLAHVLEFIVEHLAMFFGLEIGYGSPRTLTDTSVRNCLGDLRELRPTIMTGVPAVWDTIRKAVLTKLQSAGPIVQNIFNAAFKLKWSLMQAGMPTAFLDPVFAKIRDQTGGRLRFALSGGAAISEASQQFLTVTVCPILQGYGMTESCGMCTILAPEMFQLKASGAPVPCIEIKLVDVPEAGYYTHAEVSRGEVWMRGPAVTTGYYKNPEVTAEAFTDDGWLMTGDIGQWNPDGTLTLIDRKKNLVKLSHGEYIALEKLESIYKAAHIVANICIYADSSRSRAIALVVPPEKEIERIGQELGLSGGFGDLCEKREVRDQALQEILKEAKTQGLRGAELIGDVFLCEEEWTAQNGLLTAAQKLKRTDIYREFNSAIEEMYARIG</sequence>
<evidence type="ECO:0000256" key="1">
    <source>
        <dbReference type="ARBA" id="ARBA00006432"/>
    </source>
</evidence>
<comment type="similarity">
    <text evidence="1">Belongs to the ATP-dependent AMP-binding enzyme family.</text>
</comment>
<dbReference type="PANTHER" id="PTHR43272">
    <property type="entry name" value="LONG-CHAIN-FATTY-ACID--COA LIGASE"/>
    <property type="match status" value="1"/>
</dbReference>
<feature type="domain" description="AMP-dependent synthetase/ligase" evidence="6">
    <location>
        <begin position="39"/>
        <end position="449"/>
    </location>
</feature>
<name>A0A4P9XL27_9FUNG</name>